<evidence type="ECO:0000256" key="2">
    <source>
        <dbReference type="ARBA" id="ARBA00007362"/>
    </source>
</evidence>
<reference evidence="8 9" key="1">
    <citation type="submission" date="2020-08" db="EMBL/GenBank/DDBJ databases">
        <title>Genomic Encyclopedia of Type Strains, Phase IV (KMG-IV): sequencing the most valuable type-strain genomes for metagenomic binning, comparative biology and taxonomic classification.</title>
        <authorList>
            <person name="Goeker M."/>
        </authorList>
    </citation>
    <scope>NUCLEOTIDE SEQUENCE [LARGE SCALE GENOMIC DNA]</scope>
    <source>
        <strain evidence="8 9">DSM 101465</strain>
    </source>
</reference>
<dbReference type="EMBL" id="JACHEH010000004">
    <property type="protein sequence ID" value="MBB6168491.1"/>
    <property type="molecule type" value="Genomic_DNA"/>
</dbReference>
<dbReference type="RefSeq" id="WP_183334795.1">
    <property type="nucleotide sequence ID" value="NZ_BMHX01000004.1"/>
</dbReference>
<keyword evidence="3 6" id="KW-0812">Transmembrane</keyword>
<comment type="caution">
    <text evidence="8">The sequence shown here is derived from an EMBL/GenBank/DDBJ whole genome shotgun (WGS) entry which is preliminary data.</text>
</comment>
<evidence type="ECO:0000259" key="7">
    <source>
        <dbReference type="Pfam" id="PF00892"/>
    </source>
</evidence>
<sequence>MPMALALLVGVGFLIALTVNLAKAAATLGIAGPEFAFWMALGAGLVLLVLAFARGERPALTREHLLYYALAGLLAVAAPNYIGFEVAARAGAAYASVPYALSPLITYALAVSVRLDAPSARRVAGLVLGCFGTALVVANMMARADGTSPAWLLAALLVPLSVAFGNVHRTLYWPKGSAPLALAAAMLLAAALWLSPFVTANGAHLLALGPTSEAGALVAAQVGVSAVMYVLYFQLQRVAGPVYLSQIGYVAAGFGVAIAVALFAETVTLAMLAGLVLIAGGVFLVTPRRSPA</sequence>
<evidence type="ECO:0000256" key="3">
    <source>
        <dbReference type="ARBA" id="ARBA00022692"/>
    </source>
</evidence>
<feature type="transmembrane region" description="Helical" evidence="6">
    <location>
        <begin position="35"/>
        <end position="53"/>
    </location>
</feature>
<feature type="transmembrane region" description="Helical" evidence="6">
    <location>
        <begin position="214"/>
        <end position="235"/>
    </location>
</feature>
<keyword evidence="9" id="KW-1185">Reference proteome</keyword>
<dbReference type="Proteomes" id="UP000588017">
    <property type="component" value="Unassembled WGS sequence"/>
</dbReference>
<organism evidence="8 9">
    <name type="scientific">Chelatococcus composti</name>
    <dbReference type="NCBI Taxonomy" id="1743235"/>
    <lineage>
        <taxon>Bacteria</taxon>
        <taxon>Pseudomonadati</taxon>
        <taxon>Pseudomonadota</taxon>
        <taxon>Alphaproteobacteria</taxon>
        <taxon>Hyphomicrobiales</taxon>
        <taxon>Chelatococcaceae</taxon>
        <taxon>Chelatococcus</taxon>
    </lineage>
</organism>
<accession>A0A841K7Q4</accession>
<dbReference type="PANTHER" id="PTHR32322">
    <property type="entry name" value="INNER MEMBRANE TRANSPORTER"/>
    <property type="match status" value="1"/>
</dbReference>
<evidence type="ECO:0000256" key="4">
    <source>
        <dbReference type="ARBA" id="ARBA00022989"/>
    </source>
</evidence>
<dbReference type="GO" id="GO:0016020">
    <property type="term" value="C:membrane"/>
    <property type="evidence" value="ECO:0007669"/>
    <property type="project" value="UniProtKB-SubCell"/>
</dbReference>
<evidence type="ECO:0000256" key="1">
    <source>
        <dbReference type="ARBA" id="ARBA00004141"/>
    </source>
</evidence>
<feature type="transmembrane region" description="Helical" evidence="6">
    <location>
        <begin position="269"/>
        <end position="286"/>
    </location>
</feature>
<comment type="similarity">
    <text evidence="2">Belongs to the EamA transporter family.</text>
</comment>
<evidence type="ECO:0000313" key="9">
    <source>
        <dbReference type="Proteomes" id="UP000588017"/>
    </source>
</evidence>
<feature type="transmembrane region" description="Helical" evidence="6">
    <location>
        <begin position="123"/>
        <end position="142"/>
    </location>
</feature>
<dbReference type="AlphaFoldDB" id="A0A841K7Q4"/>
<keyword evidence="4 6" id="KW-1133">Transmembrane helix</keyword>
<feature type="domain" description="EamA" evidence="7">
    <location>
        <begin position="4"/>
        <end position="137"/>
    </location>
</feature>
<feature type="transmembrane region" description="Helical" evidence="6">
    <location>
        <begin position="65"/>
        <end position="84"/>
    </location>
</feature>
<dbReference type="InterPro" id="IPR037185">
    <property type="entry name" value="EmrE-like"/>
</dbReference>
<feature type="transmembrane region" description="Helical" evidence="6">
    <location>
        <begin position="148"/>
        <end position="165"/>
    </location>
</feature>
<evidence type="ECO:0000256" key="5">
    <source>
        <dbReference type="ARBA" id="ARBA00023136"/>
    </source>
</evidence>
<dbReference type="InterPro" id="IPR050638">
    <property type="entry name" value="AA-Vitamin_Transporters"/>
</dbReference>
<protein>
    <submittedName>
        <fullName evidence="8">Drug/metabolite transporter (DMT)-like permease</fullName>
    </submittedName>
</protein>
<dbReference type="SUPFAM" id="SSF103481">
    <property type="entry name" value="Multidrug resistance efflux transporter EmrE"/>
    <property type="match status" value="2"/>
</dbReference>
<evidence type="ECO:0000313" key="8">
    <source>
        <dbReference type="EMBL" id="MBB6168491.1"/>
    </source>
</evidence>
<feature type="transmembrane region" description="Helical" evidence="6">
    <location>
        <begin position="90"/>
        <end position="111"/>
    </location>
</feature>
<dbReference type="PANTHER" id="PTHR32322:SF2">
    <property type="entry name" value="EAMA DOMAIN-CONTAINING PROTEIN"/>
    <property type="match status" value="1"/>
</dbReference>
<evidence type="ECO:0000256" key="6">
    <source>
        <dbReference type="SAM" id="Phobius"/>
    </source>
</evidence>
<dbReference type="InterPro" id="IPR000620">
    <property type="entry name" value="EamA_dom"/>
</dbReference>
<feature type="transmembrane region" description="Helical" evidence="6">
    <location>
        <begin position="242"/>
        <end position="263"/>
    </location>
</feature>
<dbReference type="Pfam" id="PF00892">
    <property type="entry name" value="EamA"/>
    <property type="match status" value="1"/>
</dbReference>
<feature type="transmembrane region" description="Helical" evidence="6">
    <location>
        <begin position="177"/>
        <end position="194"/>
    </location>
</feature>
<name>A0A841K7Q4_9HYPH</name>
<proteinExistence type="inferred from homology"/>
<comment type="subcellular location">
    <subcellularLocation>
        <location evidence="1">Membrane</location>
        <topology evidence="1">Multi-pass membrane protein</topology>
    </subcellularLocation>
</comment>
<keyword evidence="5 6" id="KW-0472">Membrane</keyword>
<gene>
    <name evidence="8" type="ORF">HNQ73_002121</name>
</gene>